<evidence type="ECO:0000313" key="2">
    <source>
        <dbReference type="EMBL" id="MEK7952788.1"/>
    </source>
</evidence>
<dbReference type="Proteomes" id="UP001371305">
    <property type="component" value="Unassembled WGS sequence"/>
</dbReference>
<protein>
    <submittedName>
        <fullName evidence="2">Phage tail protein</fullName>
    </submittedName>
</protein>
<keyword evidence="3" id="KW-1185">Reference proteome</keyword>
<gene>
    <name evidence="2" type="ORF">WKV53_19905</name>
</gene>
<accession>A0ABU9AZ40</accession>
<feature type="domain" description="Tip attachment protein J" evidence="1">
    <location>
        <begin position="322"/>
        <end position="465"/>
    </location>
</feature>
<reference evidence="2 3" key="1">
    <citation type="submission" date="2024-04" db="EMBL/GenBank/DDBJ databases">
        <title>Luteolibacter sp. isolated from soil.</title>
        <authorList>
            <person name="An J."/>
        </authorList>
    </citation>
    <scope>NUCLEOTIDE SEQUENCE [LARGE SCALE GENOMIC DNA]</scope>
    <source>
        <strain evidence="2 3">Y139</strain>
    </source>
</reference>
<dbReference type="Pfam" id="PF13550">
    <property type="entry name" value="Phage-tail_3"/>
    <property type="match status" value="1"/>
</dbReference>
<dbReference type="RefSeq" id="WP_341406545.1">
    <property type="nucleotide sequence ID" value="NZ_JBBUKT010000008.1"/>
</dbReference>
<comment type="caution">
    <text evidence="2">The sequence shown here is derived from an EMBL/GenBank/DDBJ whole genome shotgun (WGS) entry which is preliminary data.</text>
</comment>
<evidence type="ECO:0000313" key="3">
    <source>
        <dbReference type="Proteomes" id="UP001371305"/>
    </source>
</evidence>
<name>A0ABU9AZ40_9BACT</name>
<proteinExistence type="predicted"/>
<organism evidence="2 3">
    <name type="scientific">Luteolibacter soli</name>
    <dbReference type="NCBI Taxonomy" id="3135280"/>
    <lineage>
        <taxon>Bacteria</taxon>
        <taxon>Pseudomonadati</taxon>
        <taxon>Verrucomicrobiota</taxon>
        <taxon>Verrucomicrobiia</taxon>
        <taxon>Verrucomicrobiales</taxon>
        <taxon>Verrucomicrobiaceae</taxon>
        <taxon>Luteolibacter</taxon>
    </lineage>
</organism>
<evidence type="ECO:0000259" key="1">
    <source>
        <dbReference type="Pfam" id="PF13550"/>
    </source>
</evidence>
<sequence length="655" mass="72325">MRSHEPIPYLPPGVRAEIGHPGFPWSPHRPPCLGGIGEAIVAIVSYIVEYAAVVEAVVAVASIAYSLKQANDQRKEALQDQFNSIQRNARRNFRQPLTPRRTIFGRARVGGPLIFAHNRIGFETHLLVALAGHEVQEIESVWMFDEQLSYSVIPGETFGRVAGKYGKTIILWTFKGTPTQDIGNQMRNALDPRNTPNLGDPIGIPDVIETTDKFHGIAAIYAVTKAFSVSWEGQSPEFSAIVKGAKIYDTRSSSTAWSRNPALQARHYLVTKMGVDPANIDTPTLNASANVCDQDVPLKGGGSEKRYRGDGVFTADQPHDEVLKTLEQAMAGKIRYSSGTWFIEAGAPKEADADTPHFTEAMVQGAYELNFDQPDRAFPNAVRGNFFDEADWQPASFPQYEDTSAIAAEGNTNWLDIDLPLTISYTAAQRIARIALRRARFRRTLSINLDLRGLLVRPGDLCKYTSLEIGLDATVFEVDGFTFLRDGDKFLTRLDLIEYDPSIYEWDADTDELDINRGNGALASIRSRGVKNPQWEMTTPPNPADIIANHRINAGYTITWEPPEYTESELQKVELTVKTYVTTTDGSSLFNYTSTATYTATITNGSLSRAFNSTSVVFPSGEIAVDYGVADVSIIQAFFKNNLIGPEQGIEKLPP</sequence>
<dbReference type="InterPro" id="IPR032876">
    <property type="entry name" value="J_dom"/>
</dbReference>
<dbReference type="EMBL" id="JBBUKT010000008">
    <property type="protein sequence ID" value="MEK7952788.1"/>
    <property type="molecule type" value="Genomic_DNA"/>
</dbReference>